<reference evidence="5" key="1">
    <citation type="submission" date="2025-08" db="UniProtKB">
        <authorList>
            <consortium name="Ensembl"/>
        </authorList>
    </citation>
    <scope>IDENTIFICATION</scope>
</reference>
<dbReference type="Proteomes" id="UP000472260">
    <property type="component" value="Unassembled WGS sequence"/>
</dbReference>
<dbReference type="Pfam" id="PF04548">
    <property type="entry name" value="AIG1"/>
    <property type="match status" value="1"/>
</dbReference>
<feature type="domain" description="AIG1-type G" evidence="4">
    <location>
        <begin position="1"/>
        <end position="113"/>
    </location>
</feature>
<dbReference type="AlphaFoldDB" id="A0A671KSH8"/>
<dbReference type="PANTHER" id="PTHR10903:SF184">
    <property type="entry name" value="GTP-BINDING PROTEIN A"/>
    <property type="match status" value="1"/>
</dbReference>
<keyword evidence="2" id="KW-0547">Nucleotide-binding</keyword>
<evidence type="ECO:0000256" key="2">
    <source>
        <dbReference type="ARBA" id="ARBA00022741"/>
    </source>
</evidence>
<accession>A0A671KSH8</accession>
<reference evidence="5" key="2">
    <citation type="submission" date="2025-09" db="UniProtKB">
        <authorList>
            <consortium name="Ensembl"/>
        </authorList>
    </citation>
    <scope>IDENTIFICATION</scope>
</reference>
<keyword evidence="6" id="KW-1185">Reference proteome</keyword>
<dbReference type="InterPro" id="IPR045058">
    <property type="entry name" value="GIMA/IAN/Toc"/>
</dbReference>
<organism evidence="5 6">
    <name type="scientific">Sinocyclocheilus anshuiensis</name>
    <dbReference type="NCBI Taxonomy" id="1608454"/>
    <lineage>
        <taxon>Eukaryota</taxon>
        <taxon>Metazoa</taxon>
        <taxon>Chordata</taxon>
        <taxon>Craniata</taxon>
        <taxon>Vertebrata</taxon>
        <taxon>Euteleostomi</taxon>
        <taxon>Actinopterygii</taxon>
        <taxon>Neopterygii</taxon>
        <taxon>Teleostei</taxon>
        <taxon>Ostariophysi</taxon>
        <taxon>Cypriniformes</taxon>
        <taxon>Cyprinidae</taxon>
        <taxon>Cyprininae</taxon>
        <taxon>Sinocyclocheilus</taxon>
    </lineage>
</organism>
<name>A0A671KSH8_9TELE</name>
<dbReference type="Gene3D" id="3.40.50.300">
    <property type="entry name" value="P-loop containing nucleotide triphosphate hydrolases"/>
    <property type="match status" value="1"/>
</dbReference>
<dbReference type="GO" id="GO:0005525">
    <property type="term" value="F:GTP binding"/>
    <property type="evidence" value="ECO:0007669"/>
    <property type="project" value="UniProtKB-KW"/>
</dbReference>
<evidence type="ECO:0000256" key="3">
    <source>
        <dbReference type="ARBA" id="ARBA00023134"/>
    </source>
</evidence>
<dbReference type="InterPro" id="IPR006703">
    <property type="entry name" value="G_AIG1"/>
</dbReference>
<comment type="similarity">
    <text evidence="1">Belongs to the TRAFAC class TrmE-Era-EngA-EngB-Septin-like GTPase superfamily. AIG1/Toc34/Toc159-like paraseptin GTPase family. IAN subfamily.</text>
</comment>
<dbReference type="InterPro" id="IPR027417">
    <property type="entry name" value="P-loop_NTPase"/>
</dbReference>
<sequence>MVLVGLQGVGKSAAGNTILGREEFLSDLSATSLTSTSERRDAVVCGRKVTVVDTPGLLNSDASNTIVEQELERSLTLFRVRLYIHVNDVTLHYAVIQFIFSLLLNSARAAESM</sequence>
<dbReference type="PROSITE" id="PS51720">
    <property type="entry name" value="G_AIG1"/>
    <property type="match status" value="1"/>
</dbReference>
<proteinExistence type="inferred from homology"/>
<protein>
    <recommendedName>
        <fullName evidence="4">AIG1-type G domain-containing protein</fullName>
    </recommendedName>
</protein>
<evidence type="ECO:0000313" key="5">
    <source>
        <dbReference type="Ensembl" id="ENSSANP00000009425.1"/>
    </source>
</evidence>
<dbReference type="PANTHER" id="PTHR10903">
    <property type="entry name" value="GTPASE, IMAP FAMILY MEMBER-RELATED"/>
    <property type="match status" value="1"/>
</dbReference>
<dbReference type="SUPFAM" id="SSF52540">
    <property type="entry name" value="P-loop containing nucleoside triphosphate hydrolases"/>
    <property type="match status" value="1"/>
</dbReference>
<evidence type="ECO:0000256" key="1">
    <source>
        <dbReference type="ARBA" id="ARBA00008535"/>
    </source>
</evidence>
<dbReference type="Ensembl" id="ENSSANT00000010095.1">
    <property type="protein sequence ID" value="ENSSANP00000009425.1"/>
    <property type="gene ID" value="ENSSANG00000005234.1"/>
</dbReference>
<keyword evidence="3" id="KW-0342">GTP-binding</keyword>
<evidence type="ECO:0000259" key="4">
    <source>
        <dbReference type="PROSITE" id="PS51720"/>
    </source>
</evidence>
<evidence type="ECO:0000313" key="6">
    <source>
        <dbReference type="Proteomes" id="UP000472260"/>
    </source>
</evidence>